<dbReference type="InterPro" id="IPR010095">
    <property type="entry name" value="Cas12f1-like_TNB"/>
</dbReference>
<sequence>MIAIDRRYPSSKTCSACGAIAEKLPLAVREWTWRCGAVHDRDVNAAVNIKAAGLAVLACGDGVRPARAKAPAGDRR</sequence>
<dbReference type="EMBL" id="BJVI01000013">
    <property type="protein sequence ID" value="GEL17870.1"/>
    <property type="molecule type" value="Genomic_DNA"/>
</dbReference>
<dbReference type="STRING" id="1123024.GCA_000423625_02419"/>
<evidence type="ECO:0000313" key="3">
    <source>
        <dbReference type="EMBL" id="GEL17870.1"/>
    </source>
</evidence>
<dbReference type="AlphaFoldDB" id="A0A511CZA0"/>
<organism evidence="3 4">
    <name type="scientific">Pseudonocardia asaccharolytica DSM 44247 = NBRC 16224</name>
    <dbReference type="NCBI Taxonomy" id="1123024"/>
    <lineage>
        <taxon>Bacteria</taxon>
        <taxon>Bacillati</taxon>
        <taxon>Actinomycetota</taxon>
        <taxon>Actinomycetes</taxon>
        <taxon>Pseudonocardiales</taxon>
        <taxon>Pseudonocardiaceae</taxon>
        <taxon>Pseudonocardia</taxon>
    </lineage>
</organism>
<gene>
    <name evidence="3" type="ORF">PA7_17070</name>
</gene>
<evidence type="ECO:0000256" key="1">
    <source>
        <dbReference type="ARBA" id="ARBA00023125"/>
    </source>
</evidence>
<protein>
    <recommendedName>
        <fullName evidence="2">Cas12f1-like TNB domain-containing protein</fullName>
    </recommendedName>
</protein>
<dbReference type="RefSeq" id="WP_084796093.1">
    <property type="nucleotide sequence ID" value="NZ_AUII01000009.1"/>
</dbReference>
<evidence type="ECO:0000313" key="4">
    <source>
        <dbReference type="Proteomes" id="UP000321328"/>
    </source>
</evidence>
<proteinExistence type="predicted"/>
<keyword evidence="4" id="KW-1185">Reference proteome</keyword>
<dbReference type="Proteomes" id="UP000321328">
    <property type="component" value="Unassembled WGS sequence"/>
</dbReference>
<feature type="domain" description="Cas12f1-like TNB" evidence="2">
    <location>
        <begin position="2"/>
        <end position="49"/>
    </location>
</feature>
<comment type="caution">
    <text evidence="3">The sequence shown here is derived from an EMBL/GenBank/DDBJ whole genome shotgun (WGS) entry which is preliminary data.</text>
</comment>
<name>A0A511CZA0_9PSEU</name>
<dbReference type="GO" id="GO:0003677">
    <property type="term" value="F:DNA binding"/>
    <property type="evidence" value="ECO:0007669"/>
    <property type="project" value="UniProtKB-KW"/>
</dbReference>
<dbReference type="OrthoDB" id="6230307at2"/>
<accession>A0A511CZA0</accession>
<keyword evidence="1" id="KW-0238">DNA-binding</keyword>
<dbReference type="Pfam" id="PF07282">
    <property type="entry name" value="Cas12f1-like_TNB"/>
    <property type="match status" value="1"/>
</dbReference>
<reference evidence="3 4" key="1">
    <citation type="submission" date="2019-07" db="EMBL/GenBank/DDBJ databases">
        <title>Whole genome shotgun sequence of Pseudonocardia asaccharolytica NBRC 16224.</title>
        <authorList>
            <person name="Hosoyama A."/>
            <person name="Uohara A."/>
            <person name="Ohji S."/>
            <person name="Ichikawa N."/>
        </authorList>
    </citation>
    <scope>NUCLEOTIDE SEQUENCE [LARGE SCALE GENOMIC DNA]</scope>
    <source>
        <strain evidence="3 4">NBRC 16224</strain>
    </source>
</reference>
<evidence type="ECO:0000259" key="2">
    <source>
        <dbReference type="Pfam" id="PF07282"/>
    </source>
</evidence>